<gene>
    <name evidence="1" type="ORF">PRUPE_2G022600</name>
</gene>
<name>A0A251Q9V8_PRUPE</name>
<protein>
    <submittedName>
        <fullName evidence="1">Uncharacterized protein</fullName>
    </submittedName>
</protein>
<evidence type="ECO:0000313" key="1">
    <source>
        <dbReference type="EMBL" id="ONI20563.1"/>
    </source>
</evidence>
<sequence length="146" mass="16565">MDTLSDIRALMLNVNQDLAVVSIKANMIWNKSNRTAGVTYNFLIVHFGFGCNLSKDHDHVGLGASLTGNFAVGILLKAGIKNCIRNLITEFIRVSLIHRLRSKQESVQIALDFHSYPMHMQRYQSRRLTHAVNVRLVARNVRIIHD</sequence>
<dbReference type="Gramene" id="ONI20563">
    <property type="protein sequence ID" value="ONI20563"/>
    <property type="gene ID" value="PRUPE_2G022600"/>
</dbReference>
<dbReference type="EMBL" id="CM007652">
    <property type="protein sequence ID" value="ONI20563.1"/>
    <property type="molecule type" value="Genomic_DNA"/>
</dbReference>
<organism evidence="1 2">
    <name type="scientific">Prunus persica</name>
    <name type="common">Peach</name>
    <name type="synonym">Amygdalus persica</name>
    <dbReference type="NCBI Taxonomy" id="3760"/>
    <lineage>
        <taxon>Eukaryota</taxon>
        <taxon>Viridiplantae</taxon>
        <taxon>Streptophyta</taxon>
        <taxon>Embryophyta</taxon>
        <taxon>Tracheophyta</taxon>
        <taxon>Spermatophyta</taxon>
        <taxon>Magnoliopsida</taxon>
        <taxon>eudicotyledons</taxon>
        <taxon>Gunneridae</taxon>
        <taxon>Pentapetalae</taxon>
        <taxon>rosids</taxon>
        <taxon>fabids</taxon>
        <taxon>Rosales</taxon>
        <taxon>Rosaceae</taxon>
        <taxon>Amygdaloideae</taxon>
        <taxon>Amygdaleae</taxon>
        <taxon>Prunus</taxon>
    </lineage>
</organism>
<dbReference type="Proteomes" id="UP000006882">
    <property type="component" value="Chromosome G2"/>
</dbReference>
<keyword evidence="2" id="KW-1185">Reference proteome</keyword>
<evidence type="ECO:0000313" key="2">
    <source>
        <dbReference type="Proteomes" id="UP000006882"/>
    </source>
</evidence>
<reference evidence="1 2" key="1">
    <citation type="journal article" date="2013" name="Nat. Genet.">
        <title>The high-quality draft genome of peach (Prunus persica) identifies unique patterns of genetic diversity, domestication and genome evolution.</title>
        <authorList>
            <consortium name="International Peach Genome Initiative"/>
            <person name="Verde I."/>
            <person name="Abbott A.G."/>
            <person name="Scalabrin S."/>
            <person name="Jung S."/>
            <person name="Shu S."/>
            <person name="Marroni F."/>
            <person name="Zhebentyayeva T."/>
            <person name="Dettori M.T."/>
            <person name="Grimwood J."/>
            <person name="Cattonaro F."/>
            <person name="Zuccolo A."/>
            <person name="Rossini L."/>
            <person name="Jenkins J."/>
            <person name="Vendramin E."/>
            <person name="Meisel L.A."/>
            <person name="Decroocq V."/>
            <person name="Sosinski B."/>
            <person name="Prochnik S."/>
            <person name="Mitros T."/>
            <person name="Policriti A."/>
            <person name="Cipriani G."/>
            <person name="Dondini L."/>
            <person name="Ficklin S."/>
            <person name="Goodstein D.M."/>
            <person name="Xuan P."/>
            <person name="Del Fabbro C."/>
            <person name="Aramini V."/>
            <person name="Copetti D."/>
            <person name="Gonzalez S."/>
            <person name="Horner D.S."/>
            <person name="Falchi R."/>
            <person name="Lucas S."/>
            <person name="Mica E."/>
            <person name="Maldonado J."/>
            <person name="Lazzari B."/>
            <person name="Bielenberg D."/>
            <person name="Pirona R."/>
            <person name="Miculan M."/>
            <person name="Barakat A."/>
            <person name="Testolin R."/>
            <person name="Stella A."/>
            <person name="Tartarini S."/>
            <person name="Tonutti P."/>
            <person name="Arus P."/>
            <person name="Orellana A."/>
            <person name="Wells C."/>
            <person name="Main D."/>
            <person name="Vizzotto G."/>
            <person name="Silva H."/>
            <person name="Salamini F."/>
            <person name="Schmutz J."/>
            <person name="Morgante M."/>
            <person name="Rokhsar D.S."/>
        </authorList>
    </citation>
    <scope>NUCLEOTIDE SEQUENCE [LARGE SCALE GENOMIC DNA]</scope>
    <source>
        <strain evidence="2">cv. Nemared</strain>
    </source>
</reference>
<proteinExistence type="predicted"/>
<dbReference type="AlphaFoldDB" id="A0A251Q9V8"/>
<accession>A0A251Q9V8</accession>